<keyword evidence="6" id="KW-0378">Hydrolase</keyword>
<gene>
    <name evidence="6" type="ORF">HNQ88_000117</name>
</gene>
<accession>A0AAE3XGF4</accession>
<reference evidence="6" key="1">
    <citation type="submission" date="2023-07" db="EMBL/GenBank/DDBJ databases">
        <title>Genomic Encyclopedia of Type Strains, Phase IV (KMG-IV): sequencing the most valuable type-strain genomes for metagenomic binning, comparative biology and taxonomic classification.</title>
        <authorList>
            <person name="Goeker M."/>
        </authorList>
    </citation>
    <scope>NUCLEOTIDE SEQUENCE</scope>
    <source>
        <strain evidence="6">DSM 26174</strain>
    </source>
</reference>
<dbReference type="PANTHER" id="PTHR30249:SF0">
    <property type="entry name" value="PLASTIDAL GLYCOLATE_GLYCERATE TRANSLOCATOR 1, CHLOROPLASTIC"/>
    <property type="match status" value="1"/>
</dbReference>
<name>A0AAE3XGF4_9BACT</name>
<proteinExistence type="predicted"/>
<dbReference type="AlphaFoldDB" id="A0AAE3XGF4"/>
<sequence length="235" mass="24667">MEDIFKSPEFSIAFTFCVYHLARLLHKRFGYFFLNPILVSIAVIIAFLHARGISYEEYSQGGNIISFFLGPAVVALGVPLYLQLPTIKKEAKAILVSTFAGSISGVIAVMIIGKLFGASSEVILSMLPKAVTTPIAMGIAENIGGVPSMTAVFVMLAGLTGSIFGIGFLKLTKVKHSKAMGLAMGAASHGLGTAAVSELGKEHSAYGGLALGICGVITAVVTPLLLELVLMFVEI</sequence>
<dbReference type="Proteomes" id="UP001185092">
    <property type="component" value="Unassembled WGS sequence"/>
</dbReference>
<dbReference type="InterPro" id="IPR007300">
    <property type="entry name" value="CidB/LrgB"/>
</dbReference>
<dbReference type="RefSeq" id="WP_309936581.1">
    <property type="nucleotide sequence ID" value="NZ_AP025305.1"/>
</dbReference>
<keyword evidence="7" id="KW-1185">Reference proteome</keyword>
<dbReference type="GO" id="GO:0016787">
    <property type="term" value="F:hydrolase activity"/>
    <property type="evidence" value="ECO:0007669"/>
    <property type="project" value="UniProtKB-KW"/>
</dbReference>
<evidence type="ECO:0000313" key="7">
    <source>
        <dbReference type="Proteomes" id="UP001185092"/>
    </source>
</evidence>
<dbReference type="Pfam" id="PF04172">
    <property type="entry name" value="LrgB"/>
    <property type="match status" value="1"/>
</dbReference>
<dbReference type="EMBL" id="JAVDQD010000001">
    <property type="protein sequence ID" value="MDR6237141.1"/>
    <property type="molecule type" value="Genomic_DNA"/>
</dbReference>
<evidence type="ECO:0000256" key="4">
    <source>
        <dbReference type="ARBA" id="ARBA00023136"/>
    </source>
</evidence>
<feature type="transmembrane region" description="Helical" evidence="5">
    <location>
        <begin position="62"/>
        <end position="82"/>
    </location>
</feature>
<evidence type="ECO:0000256" key="1">
    <source>
        <dbReference type="ARBA" id="ARBA00004141"/>
    </source>
</evidence>
<dbReference type="GO" id="GO:0016020">
    <property type="term" value="C:membrane"/>
    <property type="evidence" value="ECO:0007669"/>
    <property type="project" value="UniProtKB-SubCell"/>
</dbReference>
<keyword evidence="2 5" id="KW-0812">Transmembrane</keyword>
<organism evidence="6 7">
    <name type="scientific">Aureibacter tunicatorum</name>
    <dbReference type="NCBI Taxonomy" id="866807"/>
    <lineage>
        <taxon>Bacteria</taxon>
        <taxon>Pseudomonadati</taxon>
        <taxon>Bacteroidota</taxon>
        <taxon>Cytophagia</taxon>
        <taxon>Cytophagales</taxon>
        <taxon>Persicobacteraceae</taxon>
        <taxon>Aureibacter</taxon>
    </lineage>
</organism>
<dbReference type="PANTHER" id="PTHR30249">
    <property type="entry name" value="PUTATIVE SEROTONIN TRANSPORTER"/>
    <property type="match status" value="1"/>
</dbReference>
<evidence type="ECO:0000256" key="5">
    <source>
        <dbReference type="SAM" id="Phobius"/>
    </source>
</evidence>
<comment type="caution">
    <text evidence="6">The sequence shown here is derived from an EMBL/GenBank/DDBJ whole genome shotgun (WGS) entry which is preliminary data.</text>
</comment>
<protein>
    <submittedName>
        <fullName evidence="6">Murein hydrolase (TIGR00659 family)</fullName>
    </submittedName>
</protein>
<feature type="transmembrane region" description="Helical" evidence="5">
    <location>
        <begin position="209"/>
        <end position="233"/>
    </location>
</feature>
<comment type="subcellular location">
    <subcellularLocation>
        <location evidence="1">Membrane</location>
        <topology evidence="1">Multi-pass membrane protein</topology>
    </subcellularLocation>
</comment>
<evidence type="ECO:0000256" key="3">
    <source>
        <dbReference type="ARBA" id="ARBA00022989"/>
    </source>
</evidence>
<keyword evidence="3 5" id="KW-1133">Transmembrane helix</keyword>
<feature type="transmembrane region" description="Helical" evidence="5">
    <location>
        <begin position="151"/>
        <end position="172"/>
    </location>
</feature>
<evidence type="ECO:0000256" key="2">
    <source>
        <dbReference type="ARBA" id="ARBA00022692"/>
    </source>
</evidence>
<evidence type="ECO:0000313" key="6">
    <source>
        <dbReference type="EMBL" id="MDR6237141.1"/>
    </source>
</evidence>
<feature type="transmembrane region" description="Helical" evidence="5">
    <location>
        <begin position="29"/>
        <end position="50"/>
    </location>
</feature>
<keyword evidence="4 5" id="KW-0472">Membrane</keyword>
<feature type="transmembrane region" description="Helical" evidence="5">
    <location>
        <begin position="94"/>
        <end position="116"/>
    </location>
</feature>